<proteinExistence type="predicted"/>
<reference evidence="2 3" key="1">
    <citation type="submission" date="2018-06" db="EMBL/GenBank/DDBJ databases">
        <title>The draft genome sequence of Crocinitomix sp. SM1701.</title>
        <authorList>
            <person name="Zhang X."/>
        </authorList>
    </citation>
    <scope>NUCLEOTIDE SEQUENCE [LARGE SCALE GENOMIC DNA]</scope>
    <source>
        <strain evidence="2 3">SM1701</strain>
    </source>
</reference>
<dbReference type="EMBL" id="QKSB01000001">
    <property type="protein sequence ID" value="PZE18954.1"/>
    <property type="molecule type" value="Genomic_DNA"/>
</dbReference>
<dbReference type="Proteomes" id="UP000249248">
    <property type="component" value="Unassembled WGS sequence"/>
</dbReference>
<organism evidence="2 3">
    <name type="scientific">Putridiphycobacter roseus</name>
    <dbReference type="NCBI Taxonomy" id="2219161"/>
    <lineage>
        <taxon>Bacteria</taxon>
        <taxon>Pseudomonadati</taxon>
        <taxon>Bacteroidota</taxon>
        <taxon>Flavobacteriia</taxon>
        <taxon>Flavobacteriales</taxon>
        <taxon>Crocinitomicaceae</taxon>
        <taxon>Putridiphycobacter</taxon>
    </lineage>
</organism>
<accession>A0A2W1N567</accession>
<name>A0A2W1N567_9FLAO</name>
<protein>
    <submittedName>
        <fullName evidence="2">Adhesin</fullName>
    </submittedName>
</protein>
<keyword evidence="3" id="KW-1185">Reference proteome</keyword>
<dbReference type="InterPro" id="IPR026444">
    <property type="entry name" value="Secre_tail"/>
</dbReference>
<evidence type="ECO:0000313" key="2">
    <source>
        <dbReference type="EMBL" id="PZE18954.1"/>
    </source>
</evidence>
<dbReference type="AlphaFoldDB" id="A0A2W1N567"/>
<evidence type="ECO:0000313" key="3">
    <source>
        <dbReference type="Proteomes" id="UP000249248"/>
    </source>
</evidence>
<dbReference type="OrthoDB" id="9805017at2"/>
<dbReference type="Pfam" id="PF13573">
    <property type="entry name" value="SprB"/>
    <property type="match status" value="6"/>
</dbReference>
<dbReference type="RefSeq" id="WP_146239140.1">
    <property type="nucleotide sequence ID" value="NZ_QKSB01000001.1"/>
</dbReference>
<dbReference type="NCBIfam" id="TIGR04183">
    <property type="entry name" value="Por_Secre_tail"/>
    <property type="match status" value="1"/>
</dbReference>
<feature type="non-terminal residue" evidence="2">
    <location>
        <position position="1"/>
    </location>
</feature>
<evidence type="ECO:0000256" key="1">
    <source>
        <dbReference type="ARBA" id="ARBA00022729"/>
    </source>
</evidence>
<dbReference type="InterPro" id="IPR025667">
    <property type="entry name" value="SprB_repeat"/>
</dbReference>
<dbReference type="Gene3D" id="2.60.40.740">
    <property type="match status" value="7"/>
</dbReference>
<comment type="caution">
    <text evidence="2">The sequence shown here is derived from an EMBL/GenBank/DDBJ whole genome shotgun (WGS) entry which is preliminary data.</text>
</comment>
<sequence>NGTGSALSCHGDNDGTVTVIAAGGTAPYTYAWSNGGTTATLTGLVAGTYTVTITDANGCTETASAMVSEPTDLTANGTGSALSCHGDNDGTVTVIAAGGTAPYTYAWSNGGTTATLSGLVAGTYTVTITDANGCTETASAMVSEPTDLTANGTGSALSCHGDNDGTVTVIAAGGTAPYTYAWSNGGTTATLSGLVAGTYTVTITDANGCTETASAMVSEPAAIITTTNTNDVTCNASCDGAGMVNVSGGTAPYTYAWSNGEANASLTGLCAGTYVVTITDANGCMAVDSITINEPTAISTLTSTTDVTCNGNNDGTATVTVSGGSAPYTYAWSNGQSTATVVGLYPNVSYTVSITDANGCNTVDTVMVGEPQELHVIAYSTDASCFDACDGTGHAYVSGGTAPYTYSWSVPDTTALIDNLCAGSYYVIVTDANGCIAIASLLIGQPTEIMAAFTPDYILNTIQVAGSNGVSPYTYVWNDGTAGNLVSNVVSGTYSVTITDANGCAIVDSLVYDDGSGIINQFTVNVGPNPFTYTANMVMSTKKSTNITVELFDVHGNIVEHSYDGLIESNVDLQLTIDGNGMDPGLYIWRVLAEDGSATAKRVVLVK</sequence>
<gene>
    <name evidence="2" type="ORF">DNU06_03755</name>
</gene>
<keyword evidence="1" id="KW-0732">Signal</keyword>